<reference evidence="4 6" key="2">
    <citation type="journal article" date="2018" name="Plant J.">
        <title>The Physcomitrella patens chromosome-scale assembly reveals moss genome structure and evolution.</title>
        <authorList>
            <person name="Lang D."/>
            <person name="Ullrich K.K."/>
            <person name="Murat F."/>
            <person name="Fuchs J."/>
            <person name="Jenkins J."/>
            <person name="Haas F.B."/>
            <person name="Piednoel M."/>
            <person name="Gundlach H."/>
            <person name="Van Bel M."/>
            <person name="Meyberg R."/>
            <person name="Vives C."/>
            <person name="Morata J."/>
            <person name="Symeonidi A."/>
            <person name="Hiss M."/>
            <person name="Muchero W."/>
            <person name="Kamisugi Y."/>
            <person name="Saleh O."/>
            <person name="Blanc G."/>
            <person name="Decker E.L."/>
            <person name="van Gessel N."/>
            <person name="Grimwood J."/>
            <person name="Hayes R.D."/>
            <person name="Graham S.W."/>
            <person name="Gunter L.E."/>
            <person name="McDaniel S.F."/>
            <person name="Hoernstein S.N.W."/>
            <person name="Larsson A."/>
            <person name="Li F.W."/>
            <person name="Perroud P.F."/>
            <person name="Phillips J."/>
            <person name="Ranjan P."/>
            <person name="Rokshar D.S."/>
            <person name="Rothfels C.J."/>
            <person name="Schneider L."/>
            <person name="Shu S."/>
            <person name="Stevenson D.W."/>
            <person name="Thummler F."/>
            <person name="Tillich M."/>
            <person name="Villarreal Aguilar J.C."/>
            <person name="Widiez T."/>
            <person name="Wong G.K."/>
            <person name="Wymore A."/>
            <person name="Zhang Y."/>
            <person name="Zimmer A.D."/>
            <person name="Quatrano R.S."/>
            <person name="Mayer K.F.X."/>
            <person name="Goodstein D."/>
            <person name="Casacuberta J.M."/>
            <person name="Vandepoele K."/>
            <person name="Reski R."/>
            <person name="Cuming A.C."/>
            <person name="Tuskan G.A."/>
            <person name="Maumus F."/>
            <person name="Salse J."/>
            <person name="Schmutz J."/>
            <person name="Rensing S.A."/>
        </authorList>
    </citation>
    <scope>NUCLEOTIDE SEQUENCE [LARGE SCALE GENOMIC DNA]</scope>
    <source>
        <strain evidence="5 6">cv. Gransden 2004</strain>
    </source>
</reference>
<feature type="compositionally biased region" description="Polar residues" evidence="3">
    <location>
        <begin position="1"/>
        <end position="10"/>
    </location>
</feature>
<dbReference type="PANTHER" id="PTHR33346:SF42">
    <property type="entry name" value="DEHYDRIN XERO 1"/>
    <property type="match status" value="1"/>
</dbReference>
<dbReference type="GeneID" id="112282923"/>
<evidence type="ECO:0000313" key="5">
    <source>
        <dbReference type="EnsemblPlants" id="Pp3c5_11880V3.1"/>
    </source>
</evidence>
<evidence type="ECO:0008006" key="7">
    <source>
        <dbReference type="Google" id="ProtNLM"/>
    </source>
</evidence>
<dbReference type="PANTHER" id="PTHR33346">
    <property type="entry name" value="DEHYDRIN XERO 2-RELATED"/>
    <property type="match status" value="1"/>
</dbReference>
<evidence type="ECO:0000313" key="4">
    <source>
        <dbReference type="EMBL" id="PNR53879.1"/>
    </source>
</evidence>
<dbReference type="PROSITE" id="PS00823">
    <property type="entry name" value="DEHYDRIN_2"/>
    <property type="match status" value="1"/>
</dbReference>
<name>A9U2L3_PHYPA</name>
<protein>
    <recommendedName>
        <fullName evidence="7">Dehydrin</fullName>
    </recommendedName>
</protein>
<dbReference type="Proteomes" id="UP000006727">
    <property type="component" value="Chromosome 5"/>
</dbReference>
<dbReference type="EnsemblPlants" id="Pp3c5_11880V3.1">
    <property type="protein sequence ID" value="Pp3c5_11880V3.1"/>
    <property type="gene ID" value="Pp3c5_11880"/>
</dbReference>
<proteinExistence type="inferred from homology"/>
<feature type="compositionally biased region" description="Basic and acidic residues" evidence="3">
    <location>
        <begin position="11"/>
        <end position="22"/>
    </location>
</feature>
<feature type="compositionally biased region" description="Basic and acidic residues" evidence="3">
    <location>
        <begin position="118"/>
        <end position="138"/>
    </location>
</feature>
<dbReference type="GO" id="GO:0009415">
    <property type="term" value="P:response to water"/>
    <property type="evidence" value="ECO:0007669"/>
    <property type="project" value="InterPro"/>
</dbReference>
<feature type="region of interest" description="Disordered" evidence="3">
    <location>
        <begin position="1"/>
        <end position="265"/>
    </location>
</feature>
<evidence type="ECO:0000256" key="3">
    <source>
        <dbReference type="SAM" id="MobiDB-lite"/>
    </source>
</evidence>
<feature type="region of interest" description="Disordered" evidence="3">
    <location>
        <begin position="271"/>
        <end position="290"/>
    </location>
</feature>
<organism evidence="4">
    <name type="scientific">Physcomitrium patens</name>
    <name type="common">Spreading-leaved earth moss</name>
    <name type="synonym">Physcomitrella patens</name>
    <dbReference type="NCBI Taxonomy" id="3218"/>
    <lineage>
        <taxon>Eukaryota</taxon>
        <taxon>Viridiplantae</taxon>
        <taxon>Streptophyta</taxon>
        <taxon>Embryophyta</taxon>
        <taxon>Bryophyta</taxon>
        <taxon>Bryophytina</taxon>
        <taxon>Bryopsida</taxon>
        <taxon>Funariidae</taxon>
        <taxon>Funariales</taxon>
        <taxon>Funariaceae</taxon>
        <taxon>Physcomitrium</taxon>
    </lineage>
</organism>
<dbReference type="Gramene" id="Pp3c5_11880V3.2">
    <property type="protein sequence ID" value="Pp3c5_11880V3.2"/>
    <property type="gene ID" value="Pp3c5_11880"/>
</dbReference>
<feature type="compositionally biased region" description="Low complexity" evidence="3">
    <location>
        <begin position="23"/>
        <end position="34"/>
    </location>
</feature>
<dbReference type="AlphaFoldDB" id="A9U2L3"/>
<dbReference type="Gramene" id="Pp3c5_11880V3.1">
    <property type="protein sequence ID" value="Pp3c5_11880V3.1"/>
    <property type="gene ID" value="Pp3c5_11880"/>
</dbReference>
<dbReference type="STRING" id="3218.A9U2L3"/>
<reference evidence="4 6" key="1">
    <citation type="journal article" date="2008" name="Science">
        <title>The Physcomitrella genome reveals evolutionary insights into the conquest of land by plants.</title>
        <authorList>
            <person name="Rensing S."/>
            <person name="Lang D."/>
            <person name="Zimmer A."/>
            <person name="Terry A."/>
            <person name="Salamov A."/>
            <person name="Shapiro H."/>
            <person name="Nishiyama T."/>
            <person name="Perroud P.-F."/>
            <person name="Lindquist E."/>
            <person name="Kamisugi Y."/>
            <person name="Tanahashi T."/>
            <person name="Sakakibara K."/>
            <person name="Fujita T."/>
            <person name="Oishi K."/>
            <person name="Shin-I T."/>
            <person name="Kuroki Y."/>
            <person name="Toyoda A."/>
            <person name="Suzuki Y."/>
            <person name="Hashimoto A."/>
            <person name="Yamaguchi K."/>
            <person name="Sugano A."/>
            <person name="Kohara Y."/>
            <person name="Fujiyama A."/>
            <person name="Anterola A."/>
            <person name="Aoki S."/>
            <person name="Ashton N."/>
            <person name="Barbazuk W.B."/>
            <person name="Barker E."/>
            <person name="Bennetzen J."/>
            <person name="Bezanilla M."/>
            <person name="Blankenship R."/>
            <person name="Cho S.H."/>
            <person name="Dutcher S."/>
            <person name="Estelle M."/>
            <person name="Fawcett J.A."/>
            <person name="Gundlach H."/>
            <person name="Hanada K."/>
            <person name="Heyl A."/>
            <person name="Hicks K.A."/>
            <person name="Hugh J."/>
            <person name="Lohr M."/>
            <person name="Mayer K."/>
            <person name="Melkozernov A."/>
            <person name="Murata T."/>
            <person name="Nelson D."/>
            <person name="Pils B."/>
            <person name="Prigge M."/>
            <person name="Reiss B."/>
            <person name="Renner T."/>
            <person name="Rombauts S."/>
            <person name="Rushton P."/>
            <person name="Sanderfoot A."/>
            <person name="Schween G."/>
            <person name="Shiu S.-H."/>
            <person name="Stueber K."/>
            <person name="Theodoulou F.L."/>
            <person name="Tu H."/>
            <person name="Van de Peer Y."/>
            <person name="Verrier P.J."/>
            <person name="Waters E."/>
            <person name="Wood A."/>
            <person name="Yang L."/>
            <person name="Cove D."/>
            <person name="Cuming A."/>
            <person name="Hasebe M."/>
            <person name="Lucas S."/>
            <person name="Mishler D.B."/>
            <person name="Reski R."/>
            <person name="Grigoriev I."/>
            <person name="Quatrano R.S."/>
            <person name="Boore J.L."/>
        </authorList>
    </citation>
    <scope>NUCLEOTIDE SEQUENCE [LARGE SCALE GENOMIC DNA]</scope>
    <source>
        <strain evidence="5 6">cv. Gransden 2004</strain>
    </source>
</reference>
<dbReference type="RefSeq" id="XP_024376881.1">
    <property type="nucleotide sequence ID" value="XM_024521113.2"/>
</dbReference>
<feature type="compositionally biased region" description="Basic and acidic residues" evidence="3">
    <location>
        <begin position="75"/>
        <end position="85"/>
    </location>
</feature>
<sequence length="290" mass="31372">MAAQYTQDQSTEFRPELDEPRRTTTTTTSTTGSGLENENFGGYGGVSENEPPRHKIHSEDEPLPKPMSGTYLDEEGAKLDQDSDRSGLGASDLGRDEHIMPKPTSEGYPAGTPQSTEKYQEHRDLEPTRLDESPKTEEFGAANASTGDFDRTSSDGLRTDKTPASEPRGFRSEDTAPTSGGYADPTSAFPGAPIDRRVEEPGYGYDQQTSEPTSLESGTQHSPKKEGFMTKLKEKLPGHHKTPESGVEHQGAGVEHDTTDAPPKKGLMTKIKEKLPGHHSTAPASTTTDV</sequence>
<keyword evidence="6" id="KW-1185">Reference proteome</keyword>
<feature type="compositionally biased region" description="Polar residues" evidence="3">
    <location>
        <begin position="206"/>
        <end position="221"/>
    </location>
</feature>
<dbReference type="HOGENOM" id="CLU_961058_0_0_1"/>
<dbReference type="OrthoDB" id="1934367at2759"/>
<dbReference type="EnsemblPlants" id="Pp3c5_11880V3.2">
    <property type="protein sequence ID" value="Pp3c5_11880V3.2"/>
    <property type="gene ID" value="Pp3c5_11880"/>
</dbReference>
<accession>A9U2L3</accession>
<dbReference type="Pfam" id="PF00257">
    <property type="entry name" value="Dehydrin"/>
    <property type="match status" value="1"/>
</dbReference>
<reference evidence="5" key="3">
    <citation type="submission" date="2020-12" db="UniProtKB">
        <authorList>
            <consortium name="EnsemblPlants"/>
        </authorList>
    </citation>
    <scope>IDENTIFICATION</scope>
</reference>
<feature type="compositionally biased region" description="Basic and acidic residues" evidence="3">
    <location>
        <begin position="254"/>
        <end position="263"/>
    </location>
</feature>
<feature type="compositionally biased region" description="Basic and acidic residues" evidence="3">
    <location>
        <begin position="148"/>
        <end position="174"/>
    </location>
</feature>
<feature type="compositionally biased region" description="Basic and acidic residues" evidence="3">
    <location>
        <begin position="223"/>
        <end position="247"/>
    </location>
</feature>
<gene>
    <name evidence="5" type="primary">LOC112282923</name>
    <name evidence="4" type="ORF">PHYPA_007554</name>
</gene>
<comment type="similarity">
    <text evidence="1 2">Belongs to the plant dehydrin family.</text>
</comment>
<dbReference type="InterPro" id="IPR000167">
    <property type="entry name" value="Dehydrin"/>
</dbReference>
<dbReference type="PaxDb" id="3218-PP1S442_22V6.1"/>
<feature type="compositionally biased region" description="Basic and acidic residues" evidence="3">
    <location>
        <begin position="50"/>
        <end position="63"/>
    </location>
</feature>
<dbReference type="InterPro" id="IPR030513">
    <property type="entry name" value="Dehydrin_CS"/>
</dbReference>
<evidence type="ECO:0000256" key="2">
    <source>
        <dbReference type="RuleBase" id="RU003995"/>
    </source>
</evidence>
<evidence type="ECO:0000256" key="1">
    <source>
        <dbReference type="ARBA" id="ARBA00008403"/>
    </source>
</evidence>
<dbReference type="EMBL" id="ABEU02000005">
    <property type="protein sequence ID" value="PNR53879.1"/>
    <property type="molecule type" value="Genomic_DNA"/>
</dbReference>
<evidence type="ECO:0000313" key="6">
    <source>
        <dbReference type="Proteomes" id="UP000006727"/>
    </source>
</evidence>